<feature type="region of interest" description="Disordered" evidence="1">
    <location>
        <begin position="519"/>
        <end position="539"/>
    </location>
</feature>
<evidence type="ECO:0000313" key="5">
    <source>
        <dbReference type="Proteomes" id="UP000183760"/>
    </source>
</evidence>
<organism evidence="3 6">
    <name type="scientific">Myxococcus fulvus</name>
    <dbReference type="NCBI Taxonomy" id="33"/>
    <lineage>
        <taxon>Bacteria</taxon>
        <taxon>Pseudomonadati</taxon>
        <taxon>Myxococcota</taxon>
        <taxon>Myxococcia</taxon>
        <taxon>Myxococcales</taxon>
        <taxon>Cystobacterineae</taxon>
        <taxon>Myxococcaceae</taxon>
        <taxon>Myxococcus</taxon>
    </lineage>
</organism>
<sequence>MLPLVIRIKDLETQPPKERQYVFTHSPVRIGRNQLNDISIPKSFVSLFHALVRFNQKSIHVVDLGSTNGLSIDGRRIDKNVPVRVGEETRVTIGTIEMRLSREAAASAGDGQSRMTQFRALATLQGPDDGTPMSFKPTPVQGREQVVATAMLPALSDAAISQSRRQEEVSPRTLLVPALDEELEGQDPGQRTIISGIPIPDPEPPTAPAGRRAPTSNSVRVVAPPPPAASSNGLQGSIQQLVPLYNAYRNAWQSLHESMVRQAGTLPEADRASLVAQLQRRLPGVAHEPQFGQFARSLGVALPQSSGGNSQVTPVPAAPGGGNRLDVMARELLGQFVRSYLPGSKGLESGADIDRFLDRLADVLETFGRAFVELRQGHDQFGQEMAVMLARDVTPLSKSRNTREVLRYLLDWKAPDSAARVQELMGGFVDVMIHQIALLNGMREGVKDLLQRLLPGELEGSKGGSFLSRLWPFQASRKLKRLEERLRTLMEEERELSAVLFGPEFAKAYHAIVGDAANKSGDGEVSVVSKRRARESSGT</sequence>
<dbReference type="OrthoDB" id="5522831at2"/>
<reference evidence="3 6" key="2">
    <citation type="submission" date="2019-07" db="EMBL/GenBank/DDBJ databases">
        <title>Whole genome shotgun sequence of Myxococcus fulvus NBRC 100333.</title>
        <authorList>
            <person name="Hosoyama A."/>
            <person name="Uohara A."/>
            <person name="Ohji S."/>
            <person name="Ichikawa N."/>
        </authorList>
    </citation>
    <scope>NUCLEOTIDE SEQUENCE [LARGE SCALE GENOMIC DNA]</scope>
    <source>
        <strain evidence="3 6">NBRC 100333</strain>
    </source>
</reference>
<evidence type="ECO:0000313" key="3">
    <source>
        <dbReference type="EMBL" id="GEN08964.1"/>
    </source>
</evidence>
<evidence type="ECO:0000259" key="2">
    <source>
        <dbReference type="PROSITE" id="PS50006"/>
    </source>
</evidence>
<dbReference type="Pfam" id="PF00498">
    <property type="entry name" value="FHA"/>
    <property type="match status" value="1"/>
</dbReference>
<reference evidence="4 5" key="1">
    <citation type="submission" date="2016-10" db="EMBL/GenBank/DDBJ databases">
        <authorList>
            <person name="Varghese N."/>
            <person name="Submissions S."/>
        </authorList>
    </citation>
    <scope>NUCLEOTIDE SEQUENCE [LARGE SCALE GENOMIC DNA]</scope>
    <source>
        <strain evidence="4 5">DSM 16525</strain>
    </source>
</reference>
<dbReference type="InterPro" id="IPR000253">
    <property type="entry name" value="FHA_dom"/>
</dbReference>
<dbReference type="SMART" id="SM00240">
    <property type="entry name" value="FHA"/>
    <property type="match status" value="1"/>
</dbReference>
<protein>
    <submittedName>
        <fullName evidence="4">Type VI secretion system protein</fullName>
    </submittedName>
</protein>
<dbReference type="InterPro" id="IPR050923">
    <property type="entry name" value="Cell_Proc_Reg/RNA_Proc"/>
</dbReference>
<dbReference type="Proteomes" id="UP000183760">
    <property type="component" value="Unassembled WGS sequence"/>
</dbReference>
<dbReference type="InterPro" id="IPR008984">
    <property type="entry name" value="SMAD_FHA_dom_sf"/>
</dbReference>
<keyword evidence="5" id="KW-1185">Reference proteome</keyword>
<dbReference type="SUPFAM" id="SSF49879">
    <property type="entry name" value="SMAD/FHA domain"/>
    <property type="match status" value="1"/>
</dbReference>
<accession>A0A511T471</accession>
<proteinExistence type="predicted"/>
<evidence type="ECO:0000256" key="1">
    <source>
        <dbReference type="SAM" id="MobiDB-lite"/>
    </source>
</evidence>
<dbReference type="InterPro" id="IPR046883">
    <property type="entry name" value="T6SS_FHA_C"/>
</dbReference>
<dbReference type="STRING" id="1334629.MFUL124B02_26330"/>
<gene>
    <name evidence="3" type="ORF">MFU01_40010</name>
    <name evidence="4" type="ORF">SAMN05443572_105221</name>
</gene>
<dbReference type="PANTHER" id="PTHR23308">
    <property type="entry name" value="NUCLEAR INHIBITOR OF PROTEIN PHOSPHATASE-1"/>
    <property type="match status" value="1"/>
</dbReference>
<dbReference type="EMBL" id="BJXR01000031">
    <property type="protein sequence ID" value="GEN08964.1"/>
    <property type="molecule type" value="Genomic_DNA"/>
</dbReference>
<dbReference type="AlphaFoldDB" id="A0A511T471"/>
<feature type="region of interest" description="Disordered" evidence="1">
    <location>
        <begin position="196"/>
        <end position="218"/>
    </location>
</feature>
<feature type="compositionally biased region" description="Low complexity" evidence="1">
    <location>
        <begin position="208"/>
        <end position="218"/>
    </location>
</feature>
<dbReference type="Pfam" id="PF20232">
    <property type="entry name" value="T6SS_FHA_C"/>
    <property type="match status" value="1"/>
</dbReference>
<dbReference type="Gene3D" id="2.60.200.20">
    <property type="match status" value="1"/>
</dbReference>
<dbReference type="RefSeq" id="WP_052771134.1">
    <property type="nucleotide sequence ID" value="NZ_BJXR01000031.1"/>
</dbReference>
<name>A0A511T471_MYXFU</name>
<dbReference type="PROSITE" id="PS50006">
    <property type="entry name" value="FHA_DOMAIN"/>
    <property type="match status" value="1"/>
</dbReference>
<dbReference type="EMBL" id="FOIB01000005">
    <property type="protein sequence ID" value="SEU13829.1"/>
    <property type="molecule type" value="Genomic_DNA"/>
</dbReference>
<dbReference type="Proteomes" id="UP000321514">
    <property type="component" value="Unassembled WGS sequence"/>
</dbReference>
<dbReference type="CDD" id="cd00060">
    <property type="entry name" value="FHA"/>
    <property type="match status" value="1"/>
</dbReference>
<feature type="domain" description="FHA" evidence="2">
    <location>
        <begin position="28"/>
        <end position="77"/>
    </location>
</feature>
<evidence type="ECO:0000313" key="4">
    <source>
        <dbReference type="EMBL" id="SEU13829.1"/>
    </source>
</evidence>
<comment type="caution">
    <text evidence="3">The sequence shown here is derived from an EMBL/GenBank/DDBJ whole genome shotgun (WGS) entry which is preliminary data.</text>
</comment>
<evidence type="ECO:0000313" key="6">
    <source>
        <dbReference type="Proteomes" id="UP000321514"/>
    </source>
</evidence>